<gene>
    <name evidence="1" type="ORF">BACCOPRO_00771</name>
</gene>
<protein>
    <submittedName>
        <fullName evidence="1">Uncharacterized protein</fullName>
    </submittedName>
</protein>
<keyword evidence="2" id="KW-1185">Reference proteome</keyword>
<evidence type="ECO:0000313" key="2">
    <source>
        <dbReference type="Proteomes" id="UP000014073"/>
    </source>
</evidence>
<evidence type="ECO:0000313" key="1">
    <source>
        <dbReference type="EMBL" id="EEF75288.1"/>
    </source>
</evidence>
<dbReference type="AlphaFoldDB" id="S0F4X3"/>
<dbReference type="EMBL" id="ACBW01000052">
    <property type="protein sequence ID" value="EEF75288.1"/>
    <property type="molecule type" value="Genomic_DNA"/>
</dbReference>
<dbReference type="RefSeq" id="WP_008140942.1">
    <property type="nucleotide sequence ID" value="NZ_EQ973632.1"/>
</dbReference>
<dbReference type="HOGENOM" id="CLU_2244494_0_0_10"/>
<sequence>MNRRIILLTATVLAVTGCFFMQGCIQQHAPAFPEIASIQADTTVLLKPEVETSPDCRISIDFMYLKPASPTDSVSEAVNRIFYETVSEKTAGAGSLTPEALSIP</sequence>
<comment type="caution">
    <text evidence="1">The sequence shown here is derived from an EMBL/GenBank/DDBJ whole genome shotgun (WGS) entry which is preliminary data.</text>
</comment>
<accession>S0F4X3</accession>
<organism evidence="1 2">
    <name type="scientific">Phocaeicola coprophilus DSM 18228 = JCM 13818</name>
    <dbReference type="NCBI Taxonomy" id="547042"/>
    <lineage>
        <taxon>Bacteria</taxon>
        <taxon>Pseudomonadati</taxon>
        <taxon>Bacteroidota</taxon>
        <taxon>Bacteroidia</taxon>
        <taxon>Bacteroidales</taxon>
        <taxon>Bacteroidaceae</taxon>
        <taxon>Phocaeicola</taxon>
    </lineage>
</organism>
<name>S0F4X3_9BACT</name>
<dbReference type="STRING" id="547042.BACCOPRO_00771"/>
<dbReference type="PROSITE" id="PS51257">
    <property type="entry name" value="PROKAR_LIPOPROTEIN"/>
    <property type="match status" value="1"/>
</dbReference>
<dbReference type="Proteomes" id="UP000014073">
    <property type="component" value="Unassembled WGS sequence"/>
</dbReference>
<proteinExistence type="predicted"/>
<reference evidence="1 2" key="1">
    <citation type="submission" date="2008-12" db="EMBL/GenBank/DDBJ databases">
        <authorList>
            <person name="Fulton L."/>
            <person name="Clifton S."/>
            <person name="Fulton B."/>
            <person name="Xu J."/>
            <person name="Minx P."/>
            <person name="Pepin K.H."/>
            <person name="Johnson M."/>
            <person name="Bhonagiri V."/>
            <person name="Nash W.E."/>
            <person name="Mardis E.R."/>
            <person name="Wilson R.K."/>
        </authorList>
    </citation>
    <scope>NUCLEOTIDE SEQUENCE [LARGE SCALE GENOMIC DNA]</scope>
    <source>
        <strain evidence="1 2">DSM 18228</strain>
    </source>
</reference>